<dbReference type="PANTHER" id="PTHR43593">
    <property type="match status" value="1"/>
</dbReference>
<feature type="domain" description="GFO/IDH/MocA-like oxidoreductase" evidence="5">
    <location>
        <begin position="140"/>
        <end position="250"/>
    </location>
</feature>
<dbReference type="Gene3D" id="3.30.360.10">
    <property type="entry name" value="Dihydrodipicolinate Reductase, domain 2"/>
    <property type="match status" value="1"/>
</dbReference>
<dbReference type="SUPFAM" id="SSF51735">
    <property type="entry name" value="NAD(P)-binding Rossmann-fold domains"/>
    <property type="match status" value="1"/>
</dbReference>
<keyword evidence="2 3" id="KW-0520">NAD</keyword>
<comment type="caution">
    <text evidence="6">The sequence shown here is derived from an EMBL/GenBank/DDBJ whole genome shotgun (WGS) entry which is preliminary data.</text>
</comment>
<evidence type="ECO:0000259" key="4">
    <source>
        <dbReference type="Pfam" id="PF01408"/>
    </source>
</evidence>
<protein>
    <recommendedName>
        <fullName evidence="3">Inositol 2-dehydrogenase</fullName>
        <ecNumber evidence="3">1.1.1.18</ecNumber>
    </recommendedName>
    <alternativeName>
        <fullName evidence="3">Myo-inositol 2-dehydrogenase</fullName>
        <shortName evidence="3">MI 2-dehydrogenase</shortName>
    </alternativeName>
</protein>
<dbReference type="EC" id="1.1.1.18" evidence="3"/>
<evidence type="ECO:0000256" key="1">
    <source>
        <dbReference type="ARBA" id="ARBA00023002"/>
    </source>
</evidence>
<comment type="similarity">
    <text evidence="3">Belongs to the Gfo/Idh/MocA family.</text>
</comment>
<comment type="catalytic activity">
    <reaction evidence="3">
        <text>myo-inositol + NAD(+) = scyllo-inosose + NADH + H(+)</text>
        <dbReference type="Rhea" id="RHEA:16949"/>
        <dbReference type="ChEBI" id="CHEBI:15378"/>
        <dbReference type="ChEBI" id="CHEBI:17268"/>
        <dbReference type="ChEBI" id="CHEBI:17811"/>
        <dbReference type="ChEBI" id="CHEBI:57540"/>
        <dbReference type="ChEBI" id="CHEBI:57945"/>
        <dbReference type="EC" id="1.1.1.18"/>
    </reaction>
</comment>
<dbReference type="InterPro" id="IPR055170">
    <property type="entry name" value="GFO_IDH_MocA-like_dom"/>
</dbReference>
<dbReference type="PANTHER" id="PTHR43593:SF1">
    <property type="entry name" value="INOSITOL 2-DEHYDROGENASE"/>
    <property type="match status" value="1"/>
</dbReference>
<evidence type="ECO:0000313" key="7">
    <source>
        <dbReference type="Proteomes" id="UP001422074"/>
    </source>
</evidence>
<comment type="subunit">
    <text evidence="3">Homotetramer.</text>
</comment>
<dbReference type="InterPro" id="IPR036291">
    <property type="entry name" value="NAD(P)-bd_dom_sf"/>
</dbReference>
<dbReference type="Gene3D" id="3.40.50.720">
    <property type="entry name" value="NAD(P)-binding Rossmann-like Domain"/>
    <property type="match status" value="1"/>
</dbReference>
<dbReference type="InterPro" id="IPR023794">
    <property type="entry name" value="MI/DCI_dehydrogenase"/>
</dbReference>
<name>A0ABU9WYI2_9MICC</name>
<dbReference type="HAMAP" id="MF_01671">
    <property type="entry name" value="IolG"/>
    <property type="match status" value="1"/>
</dbReference>
<comment type="function">
    <text evidence="3">Involved in the oxidation of myo-inositol (MI) to 2-keto-myo-inositol (2KMI or 2-inosose).</text>
</comment>
<evidence type="ECO:0000259" key="5">
    <source>
        <dbReference type="Pfam" id="PF22725"/>
    </source>
</evidence>
<reference evidence="6 7" key="1">
    <citation type="submission" date="2024-05" db="EMBL/GenBank/DDBJ databases">
        <title>Sinomonas sp. nov., isolated from a waste landfill.</title>
        <authorList>
            <person name="Zhao Y."/>
        </authorList>
    </citation>
    <scope>NUCLEOTIDE SEQUENCE [LARGE SCALE GENOMIC DNA]</scope>
    <source>
        <strain evidence="6 7">CCTCC AB2014300</strain>
    </source>
</reference>
<dbReference type="InterPro" id="IPR050424">
    <property type="entry name" value="Gfo-Idh-MocA_inositol_DH"/>
</dbReference>
<dbReference type="Proteomes" id="UP001422074">
    <property type="component" value="Unassembled WGS sequence"/>
</dbReference>
<organism evidence="6 7">
    <name type="scientific">Sinomonas halotolerans</name>
    <dbReference type="NCBI Taxonomy" id="1644133"/>
    <lineage>
        <taxon>Bacteria</taxon>
        <taxon>Bacillati</taxon>
        <taxon>Actinomycetota</taxon>
        <taxon>Actinomycetes</taxon>
        <taxon>Micrococcales</taxon>
        <taxon>Micrococcaceae</taxon>
        <taxon>Sinomonas</taxon>
    </lineage>
</organism>
<proteinExistence type="inferred from homology"/>
<dbReference type="SUPFAM" id="SSF55347">
    <property type="entry name" value="Glyceraldehyde-3-phosphate dehydrogenase-like, C-terminal domain"/>
    <property type="match status" value="1"/>
</dbReference>
<dbReference type="EMBL" id="JBDFRB010000001">
    <property type="protein sequence ID" value="MEN2743255.1"/>
    <property type="molecule type" value="Genomic_DNA"/>
</dbReference>
<dbReference type="RefSeq" id="WP_345882734.1">
    <property type="nucleotide sequence ID" value="NZ_JBDFRB010000001.1"/>
</dbReference>
<dbReference type="Pfam" id="PF22725">
    <property type="entry name" value="GFO_IDH_MocA_C3"/>
    <property type="match status" value="1"/>
</dbReference>
<evidence type="ECO:0000256" key="2">
    <source>
        <dbReference type="ARBA" id="ARBA00023027"/>
    </source>
</evidence>
<evidence type="ECO:0000313" key="6">
    <source>
        <dbReference type="EMBL" id="MEN2743255.1"/>
    </source>
</evidence>
<accession>A0ABU9WYI2</accession>
<keyword evidence="1 3" id="KW-0560">Oxidoreductase</keyword>
<keyword evidence="7" id="KW-1185">Reference proteome</keyword>
<evidence type="ECO:0000256" key="3">
    <source>
        <dbReference type="HAMAP-Rule" id="MF_01671"/>
    </source>
</evidence>
<dbReference type="InterPro" id="IPR000683">
    <property type="entry name" value="Gfo/Idh/MocA-like_OxRdtase_N"/>
</dbReference>
<dbReference type="Pfam" id="PF01408">
    <property type="entry name" value="GFO_IDH_MocA"/>
    <property type="match status" value="1"/>
</dbReference>
<gene>
    <name evidence="3" type="primary">iolG</name>
    <name evidence="6" type="ORF">ABCQ75_01710</name>
</gene>
<feature type="domain" description="Gfo/Idh/MocA-like oxidoreductase N-terminal" evidence="4">
    <location>
        <begin position="5"/>
        <end position="130"/>
    </location>
</feature>
<sequence length="361" mass="37955">MAENLRVAVIGAGRMGADHIQRLHTRIHGAEVAAVIDVDLDRANAAVAGIPGARAFATPAEAYAAELDGGKVNAVVIATPGFLHEQALLEALELDLPILCEKPLTPDAESAWKIVEAEQKLGRQRIQVGFMRRFDAEYAALGGLVRSRDLGELLMLHCRHRNPDTPPGFTNEMLINDSVVHEFDVIRYLTGEEITSVQVRLGKASSKAPEGQHDPQHVLIETESGVLADVEIFVNAQFGYEVATQAAFEGGIVDIGGDGGPYVRRAGRWGGEVTPSFIERFGAAYDVEVQAWADAALRGGIGGPSAWDGYATAACCEAGVEAQRTGGKVAVVLKPKPALYAVGAEASGSDAAGVGAAGAAR</sequence>